<dbReference type="Pfam" id="PF25539">
    <property type="entry name" value="Bestrophin_2"/>
    <property type="match status" value="1"/>
</dbReference>
<gene>
    <name evidence="8" type="ORF">TSPGSL018_17185</name>
</gene>
<dbReference type="AlphaFoldDB" id="A0A061R2K0"/>
<evidence type="ECO:0000256" key="5">
    <source>
        <dbReference type="ARBA" id="ARBA00022989"/>
    </source>
</evidence>
<evidence type="ECO:0000256" key="2">
    <source>
        <dbReference type="ARBA" id="ARBA00022448"/>
    </source>
</evidence>
<dbReference type="PANTHER" id="PTHR33281:SF19">
    <property type="entry name" value="VOLTAGE-DEPENDENT ANION CHANNEL-FORMING PROTEIN YNEE"/>
    <property type="match status" value="1"/>
</dbReference>
<accession>A0A061R2K0</accession>
<keyword evidence="7" id="KW-0472">Membrane</keyword>
<evidence type="ECO:0000313" key="8">
    <source>
        <dbReference type="EMBL" id="JAC64940.1"/>
    </source>
</evidence>
<reference evidence="8" key="1">
    <citation type="submission" date="2014-05" db="EMBL/GenBank/DDBJ databases">
        <title>The transcriptome of the halophilic microalga Tetraselmis sp. GSL018 isolated from the Great Salt Lake, Utah.</title>
        <authorList>
            <person name="Jinkerson R.E."/>
            <person name="D'Adamo S."/>
            <person name="Posewitz M.C."/>
        </authorList>
    </citation>
    <scope>NUCLEOTIDE SEQUENCE</scope>
    <source>
        <strain evidence="8">GSL018</strain>
    </source>
</reference>
<sequence length="433" mass="49810">MDCRPPFLANFTERSGASSACDQLRCACSWRGSGKLKLPTSRFPSWVGRICHPLTQHPRTYSLGKIARTDVPLWLCRGAIRDKEVELERPPERTVSEKRIYSWTDWDRHRSTSRYFRHIAALPLSSIAWGLRWPMAWVCFVALLVGSYETLTDMDVLPVHLPHLTVIYRPFEVTNFALALLLVFRTDASYARWQAARDNWKSVITHSREIMRLGCEYFHGRNRMRLDQLCRWICAYAWCLRDHLLQGQTLRESLTGLLTQREIDVLMDNSLENKPMQVLAIISQLINRVSTDPTLRGAMLESVARLEETLADCERILKTPIPRSYTRHTSRFIIAYLTFLPLAMWDETSWGVVPTSGIVAFFLLGIDEIGVQIEEPFSIMPLERYCQTIQEDSFAAKRMHSTAMELLSMSEEPDGLSGLATTALFEQFRQNGN</sequence>
<keyword evidence="4" id="KW-0812">Transmembrane</keyword>
<evidence type="ECO:0000256" key="3">
    <source>
        <dbReference type="ARBA" id="ARBA00022475"/>
    </source>
</evidence>
<dbReference type="PANTHER" id="PTHR33281">
    <property type="entry name" value="UPF0187 PROTEIN YNEE"/>
    <property type="match status" value="1"/>
</dbReference>
<protein>
    <submittedName>
        <fullName evidence="8">Uncharacterized protein</fullName>
    </submittedName>
</protein>
<evidence type="ECO:0000256" key="6">
    <source>
        <dbReference type="ARBA" id="ARBA00023065"/>
    </source>
</evidence>
<dbReference type="EMBL" id="GBEZ01021847">
    <property type="protein sequence ID" value="JAC64940.1"/>
    <property type="molecule type" value="Transcribed_RNA"/>
</dbReference>
<dbReference type="InterPro" id="IPR044669">
    <property type="entry name" value="YneE/VCCN1/2-like"/>
</dbReference>
<keyword evidence="2" id="KW-0813">Transport</keyword>
<proteinExistence type="predicted"/>
<evidence type="ECO:0000256" key="4">
    <source>
        <dbReference type="ARBA" id="ARBA00022692"/>
    </source>
</evidence>
<keyword evidence="5" id="KW-1133">Transmembrane helix</keyword>
<comment type="subcellular location">
    <subcellularLocation>
        <location evidence="1">Cell membrane</location>
        <topology evidence="1">Multi-pass membrane protein</topology>
    </subcellularLocation>
</comment>
<name>A0A061R2K0_9CHLO</name>
<dbReference type="GO" id="GO:0005886">
    <property type="term" value="C:plasma membrane"/>
    <property type="evidence" value="ECO:0007669"/>
    <property type="project" value="UniProtKB-SubCell"/>
</dbReference>
<evidence type="ECO:0000256" key="1">
    <source>
        <dbReference type="ARBA" id="ARBA00004651"/>
    </source>
</evidence>
<keyword evidence="6" id="KW-0406">Ion transport</keyword>
<keyword evidence="3" id="KW-1003">Cell membrane</keyword>
<evidence type="ECO:0000256" key="7">
    <source>
        <dbReference type="ARBA" id="ARBA00023136"/>
    </source>
</evidence>
<organism evidence="8">
    <name type="scientific">Tetraselmis sp. GSL018</name>
    <dbReference type="NCBI Taxonomy" id="582737"/>
    <lineage>
        <taxon>Eukaryota</taxon>
        <taxon>Viridiplantae</taxon>
        <taxon>Chlorophyta</taxon>
        <taxon>core chlorophytes</taxon>
        <taxon>Chlorodendrophyceae</taxon>
        <taxon>Chlorodendrales</taxon>
        <taxon>Chlorodendraceae</taxon>
        <taxon>Tetraselmis</taxon>
    </lineage>
</organism>
<dbReference type="GO" id="GO:0005254">
    <property type="term" value="F:chloride channel activity"/>
    <property type="evidence" value="ECO:0007669"/>
    <property type="project" value="InterPro"/>
</dbReference>